<dbReference type="InterPro" id="IPR018108">
    <property type="entry name" value="MCP_transmembrane"/>
</dbReference>
<protein>
    <submittedName>
        <fullName evidence="7">Unnamed protein product</fullName>
    </submittedName>
</protein>
<evidence type="ECO:0000256" key="1">
    <source>
        <dbReference type="ARBA" id="ARBA00004141"/>
    </source>
</evidence>
<sequence>MHLSTAKSDEKEKGMLAVAKDILLNEGFGSFYKGLSLKLFQSILSAAFLFYFKEQFVEVTDNVVKRLKMLIKLFLLALTKLKNKQRAKLLSCLKTGSKYSLLYKSLHH</sequence>
<evidence type="ECO:0000256" key="4">
    <source>
        <dbReference type="ARBA" id="ARBA00023136"/>
    </source>
</evidence>
<organism evidence="7 8">
    <name type="scientific">Ambrosiozyma monospora</name>
    <name type="common">Yeast</name>
    <name type="synonym">Endomycopsis monosporus</name>
    <dbReference type="NCBI Taxonomy" id="43982"/>
    <lineage>
        <taxon>Eukaryota</taxon>
        <taxon>Fungi</taxon>
        <taxon>Dikarya</taxon>
        <taxon>Ascomycota</taxon>
        <taxon>Saccharomycotina</taxon>
        <taxon>Pichiomycetes</taxon>
        <taxon>Pichiales</taxon>
        <taxon>Pichiaceae</taxon>
        <taxon>Ambrosiozyma</taxon>
    </lineage>
</organism>
<comment type="subcellular location">
    <subcellularLocation>
        <location evidence="1">Membrane</location>
        <topology evidence="1">Multi-pass membrane protein</topology>
    </subcellularLocation>
</comment>
<keyword evidence="6" id="KW-0813">Transport</keyword>
<evidence type="ECO:0000256" key="3">
    <source>
        <dbReference type="ARBA" id="ARBA00022989"/>
    </source>
</evidence>
<comment type="caution">
    <text evidence="7">The sequence shown here is derived from an EMBL/GenBank/DDBJ whole genome shotgun (WGS) entry which is preliminary data.</text>
</comment>
<accession>A0A9W6Z438</accession>
<dbReference type="Proteomes" id="UP001165063">
    <property type="component" value="Unassembled WGS sequence"/>
</dbReference>
<dbReference type="Pfam" id="PF00153">
    <property type="entry name" value="Mito_carr"/>
    <property type="match status" value="1"/>
</dbReference>
<dbReference type="EMBL" id="BSXU01004674">
    <property type="protein sequence ID" value="GMG46497.1"/>
    <property type="molecule type" value="Genomic_DNA"/>
</dbReference>
<dbReference type="OrthoDB" id="2019556at2759"/>
<reference evidence="7" key="1">
    <citation type="submission" date="2023-04" db="EMBL/GenBank/DDBJ databases">
        <title>Ambrosiozyma monospora NBRC 1965.</title>
        <authorList>
            <person name="Ichikawa N."/>
            <person name="Sato H."/>
            <person name="Tonouchi N."/>
        </authorList>
    </citation>
    <scope>NUCLEOTIDE SEQUENCE</scope>
    <source>
        <strain evidence="7">NBRC 1965</strain>
    </source>
</reference>
<evidence type="ECO:0000313" key="8">
    <source>
        <dbReference type="Proteomes" id="UP001165063"/>
    </source>
</evidence>
<keyword evidence="2 5" id="KW-0812">Transmembrane</keyword>
<gene>
    <name evidence="7" type="ORF">Amon01_000688400</name>
</gene>
<dbReference type="AlphaFoldDB" id="A0A9W6Z438"/>
<evidence type="ECO:0000256" key="5">
    <source>
        <dbReference type="PROSITE-ProRule" id="PRU00282"/>
    </source>
</evidence>
<keyword evidence="8" id="KW-1185">Reference proteome</keyword>
<dbReference type="SUPFAM" id="SSF103506">
    <property type="entry name" value="Mitochondrial carrier"/>
    <property type="match status" value="1"/>
</dbReference>
<dbReference type="InterPro" id="IPR023395">
    <property type="entry name" value="MCP_dom_sf"/>
</dbReference>
<feature type="repeat" description="Solcar" evidence="5">
    <location>
        <begin position="1"/>
        <end position="59"/>
    </location>
</feature>
<keyword evidence="4 5" id="KW-0472">Membrane</keyword>
<dbReference type="Gene3D" id="1.50.40.10">
    <property type="entry name" value="Mitochondrial carrier domain"/>
    <property type="match status" value="1"/>
</dbReference>
<keyword evidence="3" id="KW-1133">Transmembrane helix</keyword>
<dbReference type="GO" id="GO:0016020">
    <property type="term" value="C:membrane"/>
    <property type="evidence" value="ECO:0007669"/>
    <property type="project" value="UniProtKB-SubCell"/>
</dbReference>
<name>A0A9W6Z438_AMBMO</name>
<dbReference type="PROSITE" id="PS50920">
    <property type="entry name" value="SOLCAR"/>
    <property type="match status" value="1"/>
</dbReference>
<comment type="similarity">
    <text evidence="6">Belongs to the mitochondrial carrier (TC 2.A.29) family.</text>
</comment>
<proteinExistence type="inferred from homology"/>
<evidence type="ECO:0000256" key="2">
    <source>
        <dbReference type="ARBA" id="ARBA00022692"/>
    </source>
</evidence>
<evidence type="ECO:0000313" key="7">
    <source>
        <dbReference type="EMBL" id="GMG46497.1"/>
    </source>
</evidence>
<evidence type="ECO:0000256" key="6">
    <source>
        <dbReference type="RuleBase" id="RU000488"/>
    </source>
</evidence>